<dbReference type="Gene3D" id="3.40.50.150">
    <property type="entry name" value="Vaccinia Virus protein VP39"/>
    <property type="match status" value="1"/>
</dbReference>
<dbReference type="KEGG" id="pef:A7E78_12630"/>
<evidence type="ECO:0000313" key="1">
    <source>
        <dbReference type="EMBL" id="APG29133.1"/>
    </source>
</evidence>
<name>A0A1L3GT62_9BACT</name>
<reference evidence="1 2" key="1">
    <citation type="journal article" date="2017" name="Genome Announc.">
        <title>Complete Genome Sequences of Two Acetylene-Fermenting Pelobacter acetylenicus Strains.</title>
        <authorList>
            <person name="Sutton J.M."/>
            <person name="Baesman S.M."/>
            <person name="Fierst J.L."/>
            <person name="Poret-Peterson A.T."/>
            <person name="Oremland R.S."/>
            <person name="Dunlap D.S."/>
            <person name="Akob D.M."/>
        </authorList>
    </citation>
    <scope>NUCLEOTIDE SEQUENCE [LARGE SCALE GENOMIC DNA]</scope>
    <source>
        <strain evidence="1 2">SFB93</strain>
    </source>
</reference>
<dbReference type="AlphaFoldDB" id="A0A1L3GT62"/>
<keyword evidence="2" id="KW-1185">Reference proteome</keyword>
<gene>
    <name evidence="1" type="ORF">A7E78_12630</name>
</gene>
<proteinExistence type="predicted"/>
<evidence type="ECO:0008006" key="3">
    <source>
        <dbReference type="Google" id="ProtNLM"/>
    </source>
</evidence>
<dbReference type="Pfam" id="PF06962">
    <property type="entry name" value="rRNA_methylase"/>
    <property type="match status" value="1"/>
</dbReference>
<dbReference type="PANTHER" id="PTHR35276:SF1">
    <property type="entry name" value="TRNA (MNM(5)S(2)U34)-METHYLTRANSFERASE, CHLOROPLASTIC"/>
    <property type="match status" value="1"/>
</dbReference>
<dbReference type="STRING" id="1842532.A7E78_12630"/>
<dbReference type="SUPFAM" id="SSF53335">
    <property type="entry name" value="S-adenosyl-L-methionine-dependent methyltransferases"/>
    <property type="match status" value="1"/>
</dbReference>
<sequence>MAPWAHALLTEVLQPGGLAVDLTAGNGRDTDFLFRLVGEHGRVLAFDVQEEALQATASLLEQQGAKIRSGSLKAGEPYAESGIYLVHDCHSRLTSYLSEPVPAIIATLGCLPDSDTAFATASPSTLSALRAALELLLPGGRLAVICYVDPSGRATEAEKVQQLFAGLPPEYWDVLHFSVPNRQVAPTLLVVERRPR</sequence>
<dbReference type="EMBL" id="CP015519">
    <property type="protein sequence ID" value="APG29133.1"/>
    <property type="molecule type" value="Genomic_DNA"/>
</dbReference>
<organism evidence="1 2">
    <name type="scientific">Syntrophotalea acetylenivorans</name>
    <dbReference type="NCBI Taxonomy" id="1842532"/>
    <lineage>
        <taxon>Bacteria</taxon>
        <taxon>Pseudomonadati</taxon>
        <taxon>Thermodesulfobacteriota</taxon>
        <taxon>Desulfuromonadia</taxon>
        <taxon>Desulfuromonadales</taxon>
        <taxon>Syntrophotaleaceae</taxon>
        <taxon>Syntrophotalea</taxon>
    </lineage>
</organism>
<accession>A0A1L3GT62</accession>
<evidence type="ECO:0000313" key="2">
    <source>
        <dbReference type="Proteomes" id="UP000182517"/>
    </source>
</evidence>
<dbReference type="InterPro" id="IPR010719">
    <property type="entry name" value="MnmM_MeTrfase"/>
</dbReference>
<dbReference type="InterPro" id="IPR029063">
    <property type="entry name" value="SAM-dependent_MTases_sf"/>
</dbReference>
<protein>
    <recommendedName>
        <fullName evidence="3">Methyltransferase domain-containing protein</fullName>
    </recommendedName>
</protein>
<dbReference type="Proteomes" id="UP000182517">
    <property type="component" value="Chromosome"/>
</dbReference>
<dbReference type="PANTHER" id="PTHR35276">
    <property type="entry name" value="S-ADENOSYL-L-METHIONINE-DEPENDENT METHYLTRANSFERASES SUPERFAMILY PROTEIN"/>
    <property type="match status" value="1"/>
</dbReference>